<reference evidence="5" key="1">
    <citation type="thesis" date="2020" institute="ProQuest LLC" country="789 East Eisenhower Parkway, Ann Arbor, MI, USA">
        <title>Comparative Genomics and Chromosome Evolution.</title>
        <authorList>
            <person name="Mudd A.B."/>
        </authorList>
    </citation>
    <scope>NUCLEOTIDE SEQUENCE</scope>
    <source>
        <strain evidence="5">237g6f4</strain>
        <tissue evidence="5">Blood</tissue>
    </source>
</reference>
<dbReference type="AlphaFoldDB" id="A0AAV7B7P8"/>
<keyword evidence="3" id="KW-0808">Transferase</keyword>
<keyword evidence="2" id="KW-0489">Methyltransferase</keyword>
<dbReference type="PROSITE" id="PS51681">
    <property type="entry name" value="SAM_MT_NNMT_PNMT_TEMT"/>
    <property type="match status" value="1"/>
</dbReference>
<gene>
    <name evidence="5" type="ORF">GDO81_014021</name>
</gene>
<dbReference type="Proteomes" id="UP000824782">
    <property type="component" value="Unassembled WGS sequence"/>
</dbReference>
<dbReference type="SUPFAM" id="SSF53335">
    <property type="entry name" value="S-adenosyl-L-methionine-dependent methyltransferases"/>
    <property type="match status" value="1"/>
</dbReference>
<dbReference type="PANTHER" id="PTHR10867">
    <property type="entry name" value="NNMT/PNMT/TEMT FAMILY MEMBER"/>
    <property type="match status" value="1"/>
</dbReference>
<comment type="caution">
    <text evidence="5">The sequence shown here is derived from an EMBL/GenBank/DDBJ whole genome shotgun (WGS) entry which is preliminary data.</text>
</comment>
<comment type="similarity">
    <text evidence="1">Belongs to the class I-like SAM-binding methyltransferase superfamily. NNMT/PNMT/TEMT family.</text>
</comment>
<proteinExistence type="inferred from homology"/>
<dbReference type="GO" id="GO:0032259">
    <property type="term" value="P:methylation"/>
    <property type="evidence" value="ECO:0007669"/>
    <property type="project" value="UniProtKB-KW"/>
</dbReference>
<evidence type="ECO:0000256" key="1">
    <source>
        <dbReference type="ARBA" id="ARBA00007996"/>
    </source>
</evidence>
<keyword evidence="6" id="KW-1185">Reference proteome</keyword>
<dbReference type="Gene3D" id="3.40.50.150">
    <property type="entry name" value="Vaccinia Virus protein VP39"/>
    <property type="match status" value="1"/>
</dbReference>
<evidence type="ECO:0000256" key="4">
    <source>
        <dbReference type="ARBA" id="ARBA00022691"/>
    </source>
</evidence>
<dbReference type="PANTHER" id="PTHR10867:SF44">
    <property type="entry name" value="NICOTINAMIDE N-METHYLTRANSFERASE ISOFORM X2"/>
    <property type="match status" value="1"/>
</dbReference>
<protein>
    <recommendedName>
        <fullName evidence="7">Nicotinamide N-methyltransferase</fullName>
    </recommendedName>
</protein>
<dbReference type="Pfam" id="PF01234">
    <property type="entry name" value="NNMT_PNMT_TEMT"/>
    <property type="match status" value="1"/>
</dbReference>
<dbReference type="EMBL" id="WNYA01000006">
    <property type="protein sequence ID" value="KAG8568492.1"/>
    <property type="molecule type" value="Genomic_DNA"/>
</dbReference>
<name>A0AAV7B7P8_ENGPU</name>
<dbReference type="GO" id="GO:0005829">
    <property type="term" value="C:cytosol"/>
    <property type="evidence" value="ECO:0007669"/>
    <property type="project" value="TreeGrafter"/>
</dbReference>
<evidence type="ECO:0000256" key="3">
    <source>
        <dbReference type="ARBA" id="ARBA00022679"/>
    </source>
</evidence>
<sequence>MDCGAHKLYHVHGLDSRQYLDQFYSENGKIIFGEDTLIFPIKNLKETFSLGHIKGDILIDLSKGSLIHHLYSACEFFKHLIVLKIQDRCILELKRWVDTRTGAFDWCHAAQLHVDLEGNSHQLEDKEKKVRSALQHVVKCNLNKENITEPIDLPPADCIVTAVLLDAISKDQDDYVRYFRKFSKLLKPGGHLILFGVIDATYYTVGGHKFHYFRYDVAFARKVLVGEGFTIDFCEVKKRSNVSDLSDYKGIIFIVAHKEK</sequence>
<evidence type="ECO:0008006" key="7">
    <source>
        <dbReference type="Google" id="ProtNLM"/>
    </source>
</evidence>
<evidence type="ECO:0000313" key="6">
    <source>
        <dbReference type="Proteomes" id="UP000824782"/>
    </source>
</evidence>
<organism evidence="5 6">
    <name type="scientific">Engystomops pustulosus</name>
    <name type="common">Tungara frog</name>
    <name type="synonym">Physalaemus pustulosus</name>
    <dbReference type="NCBI Taxonomy" id="76066"/>
    <lineage>
        <taxon>Eukaryota</taxon>
        <taxon>Metazoa</taxon>
        <taxon>Chordata</taxon>
        <taxon>Craniata</taxon>
        <taxon>Vertebrata</taxon>
        <taxon>Euteleostomi</taxon>
        <taxon>Amphibia</taxon>
        <taxon>Batrachia</taxon>
        <taxon>Anura</taxon>
        <taxon>Neobatrachia</taxon>
        <taxon>Hyloidea</taxon>
        <taxon>Leptodactylidae</taxon>
        <taxon>Leiuperinae</taxon>
        <taxon>Engystomops</taxon>
    </lineage>
</organism>
<dbReference type="InterPro" id="IPR029063">
    <property type="entry name" value="SAM-dependent_MTases_sf"/>
</dbReference>
<evidence type="ECO:0000256" key="2">
    <source>
        <dbReference type="ARBA" id="ARBA00022603"/>
    </source>
</evidence>
<accession>A0AAV7B7P8</accession>
<dbReference type="GO" id="GO:0008170">
    <property type="term" value="F:N-methyltransferase activity"/>
    <property type="evidence" value="ECO:0007669"/>
    <property type="project" value="TreeGrafter"/>
</dbReference>
<dbReference type="InterPro" id="IPR000940">
    <property type="entry name" value="NNMT_TEMT_trans"/>
</dbReference>
<evidence type="ECO:0000313" key="5">
    <source>
        <dbReference type="EMBL" id="KAG8568492.1"/>
    </source>
</evidence>
<keyword evidence="4" id="KW-0949">S-adenosyl-L-methionine</keyword>